<evidence type="ECO:0000313" key="2">
    <source>
        <dbReference type="EMBL" id="ABW17586.1"/>
    </source>
</evidence>
<dbReference type="PROSITE" id="PS51257">
    <property type="entry name" value="PROKAR_LIPOPROTEIN"/>
    <property type="match status" value="1"/>
</dbReference>
<dbReference type="GO" id="GO:0006508">
    <property type="term" value="P:proteolysis"/>
    <property type="evidence" value="ECO:0007669"/>
    <property type="project" value="InterPro"/>
</dbReference>
<organism evidence="2 3">
    <name type="scientific">Alkaliphilus oremlandii (strain OhILAs)</name>
    <name type="common">Clostridium oremlandii (strain OhILAs)</name>
    <dbReference type="NCBI Taxonomy" id="350688"/>
    <lineage>
        <taxon>Bacteria</taxon>
        <taxon>Bacillati</taxon>
        <taxon>Bacillota</taxon>
        <taxon>Clostridia</taxon>
        <taxon>Peptostreptococcales</taxon>
        <taxon>Natronincolaceae</taxon>
        <taxon>Alkaliphilus</taxon>
    </lineage>
</organism>
<reference evidence="3" key="1">
    <citation type="submission" date="2007-10" db="EMBL/GenBank/DDBJ databases">
        <title>Complete genome of Alkaliphilus oremlandii OhILAs.</title>
        <authorList>
            <person name="Copeland A."/>
            <person name="Lucas S."/>
            <person name="Lapidus A."/>
            <person name="Barry K."/>
            <person name="Detter J.C."/>
            <person name="Glavina del Rio T."/>
            <person name="Hammon N."/>
            <person name="Israni S."/>
            <person name="Dalin E."/>
            <person name="Tice H."/>
            <person name="Pitluck S."/>
            <person name="Chain P."/>
            <person name="Malfatti S."/>
            <person name="Shin M."/>
            <person name="Vergez L."/>
            <person name="Schmutz J."/>
            <person name="Larimer F."/>
            <person name="Land M."/>
            <person name="Hauser L."/>
            <person name="Kyrpides N."/>
            <person name="Mikhailova N."/>
            <person name="Stolz J.F."/>
            <person name="Dawson A."/>
            <person name="Fisher E."/>
            <person name="Crable B."/>
            <person name="Perera E."/>
            <person name="Lisak J."/>
            <person name="Ranganathan M."/>
            <person name="Basu P."/>
            <person name="Richardson P."/>
        </authorList>
    </citation>
    <scope>NUCLEOTIDE SEQUENCE [LARGE SCALE GENOMIC DNA]</scope>
    <source>
        <strain evidence="3">OhILAs</strain>
    </source>
</reference>
<evidence type="ECO:0000313" key="3">
    <source>
        <dbReference type="Proteomes" id="UP000000269"/>
    </source>
</evidence>
<dbReference type="STRING" id="350688.Clos_0016"/>
<dbReference type="eggNOG" id="COG0793">
    <property type="taxonomic scope" value="Bacteria"/>
</dbReference>
<dbReference type="InterPro" id="IPR029045">
    <property type="entry name" value="ClpP/crotonase-like_dom_sf"/>
</dbReference>
<proteinExistence type="predicted"/>
<dbReference type="KEGG" id="aoe:Clos_0016"/>
<dbReference type="HOGENOM" id="CLU_040161_0_0_9"/>
<gene>
    <name evidence="2" type="ordered locus">Clos_0016</name>
</gene>
<dbReference type="EMBL" id="CP000853">
    <property type="protein sequence ID" value="ABW17586.1"/>
    <property type="molecule type" value="Genomic_DNA"/>
</dbReference>
<evidence type="ECO:0000259" key="1">
    <source>
        <dbReference type="Pfam" id="PF03572"/>
    </source>
</evidence>
<dbReference type="Proteomes" id="UP000000269">
    <property type="component" value="Chromosome"/>
</dbReference>
<dbReference type="SUPFAM" id="SSF52096">
    <property type="entry name" value="ClpP/crotonase"/>
    <property type="match status" value="1"/>
</dbReference>
<feature type="domain" description="Tail specific protease" evidence="1">
    <location>
        <begin position="215"/>
        <end position="451"/>
    </location>
</feature>
<keyword evidence="3" id="KW-1185">Reference proteome</keyword>
<protein>
    <submittedName>
        <fullName evidence="2">Peptidase S41</fullName>
    </submittedName>
</protein>
<sequence length="476" mass="54877">MKSSIRQVTMILIVSMAMLFFVSCKNSSQQLISNEKLIAVGQLTKEDFLSDFDYMMQTMEDTFPYFGVAERKLGVDIRARGRETRSIIEKYPYSLQGFASELGISFEDMPELDEHVFWSIIRHEFFSHFIGLAHAYPLNSGLYNTFQRPYSSSYSTSNNHHAFTNPISQKFYREQEVLFNTLDEEGALFQFIFRSSPLLQIKDSTVKGEIIEKDRIAYLNVPSFLNFNVNTDTDTLRRFYRDINECDHLIIDIRDNDGGSPDIWRMFIMKPLWQNRDHMPDMPLYAFYRDSKLGKSLGEESLKIEAQGSRNIPESDNLLTISEIIEENHFSHMNEQDVQDLAYGVRFNTSISNIQWHHIQQMRFPYIPDTSFDGKVWLLTNGNNYSGGALFARHAKEMGFATLVGEQTGGAYTTSAGMFFALPNTGIILRWDIDYLTDSEGRALNEFPTTPHHLNRPGMDALETVLQLIEEEVIDK</sequence>
<dbReference type="GO" id="GO:0008236">
    <property type="term" value="F:serine-type peptidase activity"/>
    <property type="evidence" value="ECO:0007669"/>
    <property type="project" value="InterPro"/>
</dbReference>
<name>A8MEB5_ALKOO</name>
<dbReference type="Gene3D" id="3.90.226.10">
    <property type="entry name" value="2-enoyl-CoA Hydratase, Chain A, domain 1"/>
    <property type="match status" value="1"/>
</dbReference>
<dbReference type="RefSeq" id="WP_012157901.1">
    <property type="nucleotide sequence ID" value="NC_009922.1"/>
</dbReference>
<dbReference type="InterPro" id="IPR005151">
    <property type="entry name" value="Tail-specific_protease"/>
</dbReference>
<accession>A8MEB5</accession>
<dbReference type="Pfam" id="PF03572">
    <property type="entry name" value="Peptidase_S41"/>
    <property type="match status" value="1"/>
</dbReference>
<dbReference type="AlphaFoldDB" id="A8MEB5"/>